<comment type="subcellular location">
    <subcellularLocation>
        <location evidence="9">Cytoplasm</location>
    </subcellularLocation>
</comment>
<keyword evidence="5 9" id="KW-0808">Transferase</keyword>
<dbReference type="InterPro" id="IPR036217">
    <property type="entry name" value="MethylDNA_cys_MeTrfase_DNAb"/>
</dbReference>
<evidence type="ECO:0000256" key="2">
    <source>
        <dbReference type="ARBA" id="ARBA00008711"/>
    </source>
</evidence>
<dbReference type="PANTHER" id="PTHR10815">
    <property type="entry name" value="METHYLATED-DNA--PROTEIN-CYSTEINE METHYLTRANSFERASE"/>
    <property type="match status" value="1"/>
</dbReference>
<dbReference type="InterPro" id="IPR001497">
    <property type="entry name" value="MethylDNA_cys_MeTrfase_AS"/>
</dbReference>
<evidence type="ECO:0000256" key="5">
    <source>
        <dbReference type="ARBA" id="ARBA00022679"/>
    </source>
</evidence>
<sequence length="170" mass="18591">MKRYCTILTPLGEMIAAVEQEHLCGLWFVGQKYAPEHFREWLPDPDHQIFTALRGQLDAYFAGQLRRFDLPIAPRGTPFQMAAWALLRTIPPGTVTTYGALARQLAPEREGRMTSARAVGGAVGHNPISIVIPCHRVVGANGSLTGYAGGLDRKVALLTLENVANLKISI</sequence>
<feature type="domain" description="Methylated-DNA-[protein]-cysteine S-methyltransferase DNA binding" evidence="10">
    <location>
        <begin position="78"/>
        <end position="163"/>
    </location>
</feature>
<comment type="catalytic activity">
    <reaction evidence="1 9">
        <text>a 4-O-methyl-thymidine in DNA + L-cysteinyl-[protein] = a thymidine in DNA + S-methyl-L-cysteinyl-[protein]</text>
        <dbReference type="Rhea" id="RHEA:53428"/>
        <dbReference type="Rhea" id="RHEA-COMP:10131"/>
        <dbReference type="Rhea" id="RHEA-COMP:10132"/>
        <dbReference type="Rhea" id="RHEA-COMP:13555"/>
        <dbReference type="Rhea" id="RHEA-COMP:13556"/>
        <dbReference type="ChEBI" id="CHEBI:29950"/>
        <dbReference type="ChEBI" id="CHEBI:82612"/>
        <dbReference type="ChEBI" id="CHEBI:137386"/>
        <dbReference type="ChEBI" id="CHEBI:137387"/>
        <dbReference type="EC" id="2.1.1.63"/>
    </reaction>
</comment>
<comment type="function">
    <text evidence="9">Involved in the cellular defense against the biological effects of O6-methylguanine (O6-MeG) and O4-methylthymine (O4-MeT) in DNA. Repairs the methylated nucleobase in DNA by stoichiometrically transferring the methyl group to a cysteine residue in the enzyme. This is a suicide reaction: the enzyme is irreversibly inactivated.</text>
</comment>
<dbReference type="GO" id="GO:0003908">
    <property type="term" value="F:methylated-DNA-[protein]-cysteine S-methyltransferase activity"/>
    <property type="evidence" value="ECO:0007669"/>
    <property type="project" value="UniProtKB-UniRule"/>
</dbReference>
<dbReference type="EMBL" id="SRSD01000008">
    <property type="protein sequence ID" value="KAA0889852.1"/>
    <property type="molecule type" value="Genomic_DNA"/>
</dbReference>
<dbReference type="AlphaFoldDB" id="A0A5A9X9L6"/>
<dbReference type="SUPFAM" id="SSF46767">
    <property type="entry name" value="Methylated DNA-protein cysteine methyltransferase, C-terminal domain"/>
    <property type="match status" value="1"/>
</dbReference>
<keyword evidence="13" id="KW-1185">Reference proteome</keyword>
<dbReference type="Proteomes" id="UP000324298">
    <property type="component" value="Unassembled WGS sequence"/>
</dbReference>
<dbReference type="InterPro" id="IPR023546">
    <property type="entry name" value="MGMT"/>
</dbReference>
<evidence type="ECO:0000256" key="1">
    <source>
        <dbReference type="ARBA" id="ARBA00001286"/>
    </source>
</evidence>
<keyword evidence="4 9" id="KW-0489">Methyltransferase</keyword>
<dbReference type="NCBIfam" id="TIGR00589">
    <property type="entry name" value="ogt"/>
    <property type="match status" value="1"/>
</dbReference>
<dbReference type="InterPro" id="IPR036388">
    <property type="entry name" value="WH-like_DNA-bd_sf"/>
</dbReference>
<dbReference type="InterPro" id="IPR008332">
    <property type="entry name" value="MethylG_MeTrfase_N"/>
</dbReference>
<evidence type="ECO:0000256" key="4">
    <source>
        <dbReference type="ARBA" id="ARBA00022603"/>
    </source>
</evidence>
<evidence type="ECO:0000259" key="11">
    <source>
        <dbReference type="Pfam" id="PF02870"/>
    </source>
</evidence>
<keyword evidence="3 9" id="KW-0963">Cytoplasm</keyword>
<proteinExistence type="inferred from homology"/>
<dbReference type="Pfam" id="PF02870">
    <property type="entry name" value="Methyltransf_1N"/>
    <property type="match status" value="1"/>
</dbReference>
<dbReference type="PANTHER" id="PTHR10815:SF5">
    <property type="entry name" value="METHYLATED-DNA--PROTEIN-CYSTEINE METHYLTRANSFERASE"/>
    <property type="match status" value="1"/>
</dbReference>
<evidence type="ECO:0000256" key="9">
    <source>
        <dbReference type="HAMAP-Rule" id="MF_00772"/>
    </source>
</evidence>
<comment type="similarity">
    <text evidence="2 9">Belongs to the MGMT family.</text>
</comment>
<organism evidence="12 13">
    <name type="scientific">Oryzomonas rubra</name>
    <dbReference type="NCBI Taxonomy" id="2509454"/>
    <lineage>
        <taxon>Bacteria</taxon>
        <taxon>Pseudomonadati</taxon>
        <taxon>Thermodesulfobacteriota</taxon>
        <taxon>Desulfuromonadia</taxon>
        <taxon>Geobacterales</taxon>
        <taxon>Geobacteraceae</taxon>
        <taxon>Oryzomonas</taxon>
    </lineage>
</organism>
<protein>
    <recommendedName>
        <fullName evidence="9">Methylated-DNA--protein-cysteine methyltransferase</fullName>
        <ecNumber evidence="9">2.1.1.63</ecNumber>
    </recommendedName>
    <alternativeName>
        <fullName evidence="9">6-O-methylguanine-DNA methyltransferase</fullName>
        <shortName evidence="9">MGMT</shortName>
    </alternativeName>
    <alternativeName>
        <fullName evidence="9">O-6-methylguanine-DNA-alkyltransferase</fullName>
    </alternativeName>
</protein>
<feature type="active site" description="Nucleophile; methyl group acceptor" evidence="9">
    <location>
        <position position="134"/>
    </location>
</feature>
<dbReference type="Gene3D" id="1.10.10.10">
    <property type="entry name" value="Winged helix-like DNA-binding domain superfamily/Winged helix DNA-binding domain"/>
    <property type="match status" value="1"/>
</dbReference>
<dbReference type="OrthoDB" id="9802228at2"/>
<evidence type="ECO:0000313" key="13">
    <source>
        <dbReference type="Proteomes" id="UP000324298"/>
    </source>
</evidence>
<keyword evidence="6 9" id="KW-0227">DNA damage</keyword>
<accession>A0A5A9X9L6</accession>
<evidence type="ECO:0000256" key="8">
    <source>
        <dbReference type="ARBA" id="ARBA00049348"/>
    </source>
</evidence>
<evidence type="ECO:0000256" key="6">
    <source>
        <dbReference type="ARBA" id="ARBA00022763"/>
    </source>
</evidence>
<dbReference type="GO" id="GO:0006307">
    <property type="term" value="P:DNA alkylation repair"/>
    <property type="evidence" value="ECO:0007669"/>
    <property type="project" value="UniProtKB-UniRule"/>
</dbReference>
<evidence type="ECO:0000259" key="10">
    <source>
        <dbReference type="Pfam" id="PF01035"/>
    </source>
</evidence>
<feature type="domain" description="Methylguanine DNA methyltransferase ribonuclease-like" evidence="11">
    <location>
        <begin position="3"/>
        <end position="73"/>
    </location>
</feature>
<comment type="catalytic activity">
    <reaction evidence="8 9">
        <text>a 6-O-methyl-2'-deoxyguanosine in DNA + L-cysteinyl-[protein] = S-methyl-L-cysteinyl-[protein] + a 2'-deoxyguanosine in DNA</text>
        <dbReference type="Rhea" id="RHEA:24000"/>
        <dbReference type="Rhea" id="RHEA-COMP:10131"/>
        <dbReference type="Rhea" id="RHEA-COMP:10132"/>
        <dbReference type="Rhea" id="RHEA-COMP:11367"/>
        <dbReference type="Rhea" id="RHEA-COMP:11368"/>
        <dbReference type="ChEBI" id="CHEBI:29950"/>
        <dbReference type="ChEBI" id="CHEBI:82612"/>
        <dbReference type="ChEBI" id="CHEBI:85445"/>
        <dbReference type="ChEBI" id="CHEBI:85448"/>
        <dbReference type="EC" id="2.1.1.63"/>
    </reaction>
</comment>
<keyword evidence="7 9" id="KW-0234">DNA repair</keyword>
<dbReference type="Pfam" id="PF01035">
    <property type="entry name" value="DNA_binding_1"/>
    <property type="match status" value="1"/>
</dbReference>
<dbReference type="EC" id="2.1.1.63" evidence="9"/>
<name>A0A5A9X9L6_9BACT</name>
<dbReference type="PROSITE" id="PS00374">
    <property type="entry name" value="MGMT"/>
    <property type="match status" value="1"/>
</dbReference>
<gene>
    <name evidence="12" type="ORF">ET418_13875</name>
</gene>
<comment type="miscellaneous">
    <text evidence="9">This enzyme catalyzes only one turnover and therefore is not strictly catalytic. According to one definition, an enzyme is a biocatalyst that acts repeatedly and over many reaction cycles.</text>
</comment>
<reference evidence="12 13" key="1">
    <citation type="submission" date="2019-04" db="EMBL/GenBank/DDBJ databases">
        <title>Geobacter ruber sp. nov., ferric-reducing bacteria isolated from paddy soil.</title>
        <authorList>
            <person name="Xu Z."/>
            <person name="Masuda Y."/>
            <person name="Itoh H."/>
            <person name="Senoo K."/>
        </authorList>
    </citation>
    <scope>NUCLEOTIDE SEQUENCE [LARGE SCALE GENOMIC DNA]</scope>
    <source>
        <strain evidence="12 13">Red88</strain>
    </source>
</reference>
<dbReference type="SUPFAM" id="SSF53155">
    <property type="entry name" value="Methylated DNA-protein cysteine methyltransferase domain"/>
    <property type="match status" value="1"/>
</dbReference>
<dbReference type="RefSeq" id="WP_149308489.1">
    <property type="nucleotide sequence ID" value="NZ_SRSD01000008.1"/>
</dbReference>
<evidence type="ECO:0000256" key="3">
    <source>
        <dbReference type="ARBA" id="ARBA00022490"/>
    </source>
</evidence>
<comment type="caution">
    <text evidence="12">The sequence shown here is derived from an EMBL/GenBank/DDBJ whole genome shotgun (WGS) entry which is preliminary data.</text>
</comment>
<evidence type="ECO:0000256" key="7">
    <source>
        <dbReference type="ARBA" id="ARBA00023204"/>
    </source>
</evidence>
<dbReference type="InterPro" id="IPR014048">
    <property type="entry name" value="MethylDNA_cys_MeTrfase_DNA-bd"/>
</dbReference>
<dbReference type="HAMAP" id="MF_00772">
    <property type="entry name" value="OGT"/>
    <property type="match status" value="1"/>
</dbReference>
<dbReference type="InterPro" id="IPR036631">
    <property type="entry name" value="MGMT_N_sf"/>
</dbReference>
<evidence type="ECO:0000313" key="12">
    <source>
        <dbReference type="EMBL" id="KAA0889852.1"/>
    </source>
</evidence>
<dbReference type="GO" id="GO:0032259">
    <property type="term" value="P:methylation"/>
    <property type="evidence" value="ECO:0007669"/>
    <property type="project" value="UniProtKB-KW"/>
</dbReference>
<dbReference type="FunFam" id="1.10.10.10:FF:000214">
    <property type="entry name" value="Methylated-DNA--protein-cysteine methyltransferase"/>
    <property type="match status" value="1"/>
</dbReference>
<dbReference type="CDD" id="cd06445">
    <property type="entry name" value="ATase"/>
    <property type="match status" value="1"/>
</dbReference>
<dbReference type="GO" id="GO:0005737">
    <property type="term" value="C:cytoplasm"/>
    <property type="evidence" value="ECO:0007669"/>
    <property type="project" value="UniProtKB-SubCell"/>
</dbReference>
<dbReference type="Gene3D" id="3.30.160.70">
    <property type="entry name" value="Methylated DNA-protein cysteine methyltransferase domain"/>
    <property type="match status" value="1"/>
</dbReference>